<dbReference type="CDD" id="cd02440">
    <property type="entry name" value="AdoMet_MTases"/>
    <property type="match status" value="1"/>
</dbReference>
<comment type="caution">
    <text evidence="1">The sequence shown here is derived from an EMBL/GenBank/DDBJ whole genome shotgun (WGS) entry which is preliminary data.</text>
</comment>
<reference evidence="2" key="1">
    <citation type="submission" date="2017-09" db="EMBL/GenBank/DDBJ databases">
        <title>Depth-based differentiation of microbial function through sediment-hosted aquifers and enrichment of novel symbionts in the deep terrestrial subsurface.</title>
        <authorList>
            <person name="Probst A.J."/>
            <person name="Ladd B."/>
            <person name="Jarett J.K."/>
            <person name="Geller-Mcgrath D.E."/>
            <person name="Sieber C.M.K."/>
            <person name="Emerson J.B."/>
            <person name="Anantharaman K."/>
            <person name="Thomas B.C."/>
            <person name="Malmstrom R."/>
            <person name="Stieglmeier M."/>
            <person name="Klingl A."/>
            <person name="Woyke T."/>
            <person name="Ryan C.M."/>
            <person name="Banfield J.F."/>
        </authorList>
    </citation>
    <scope>NUCLEOTIDE SEQUENCE [LARGE SCALE GENOMIC DNA]</scope>
</reference>
<dbReference type="Pfam" id="PF13489">
    <property type="entry name" value="Methyltransf_23"/>
    <property type="match status" value="1"/>
</dbReference>
<dbReference type="AlphaFoldDB" id="A0A2M6XS90"/>
<protein>
    <submittedName>
        <fullName evidence="1">Uncharacterized protein</fullName>
    </submittedName>
</protein>
<name>A0A2M6XS90_9BACT</name>
<gene>
    <name evidence="1" type="ORF">COT27_02920</name>
</gene>
<dbReference type="EMBL" id="PEXX01000046">
    <property type="protein sequence ID" value="PIU10512.1"/>
    <property type="molecule type" value="Genomic_DNA"/>
</dbReference>
<dbReference type="PANTHER" id="PTHR43861:SF6">
    <property type="entry name" value="METHYLTRANSFERASE TYPE 11"/>
    <property type="match status" value="1"/>
</dbReference>
<dbReference type="Gene3D" id="3.40.50.150">
    <property type="entry name" value="Vaccinia Virus protein VP39"/>
    <property type="match status" value="1"/>
</dbReference>
<dbReference type="InterPro" id="IPR029063">
    <property type="entry name" value="SAM-dependent_MTases_sf"/>
</dbReference>
<accession>A0A2M6XS90</accession>
<dbReference type="PANTHER" id="PTHR43861">
    <property type="entry name" value="TRANS-ACONITATE 2-METHYLTRANSFERASE-RELATED"/>
    <property type="match status" value="1"/>
</dbReference>
<dbReference type="Proteomes" id="UP000230586">
    <property type="component" value="Unassembled WGS sequence"/>
</dbReference>
<sequence length="219" mass="25724">MNKKIEEYYNRKEDYGVNKLREKKINFLVDKDIKTGEKNILDVGCASGYISTNWRKGNHLIGLDIASKFAKLAQGALDEFYVLNLESNNWPQAVIQKRFDIILCAEVLEHLFAPQDFLLKLKDLLNKDGYIIITTPNFLVWNNRFRMFLGRYGAQELFNDYGHIHLFSYNSLQKLLHQVRLKIISQDNLWYPNYLEKFAKILSPNLFVYQAILKVKPVK</sequence>
<proteinExistence type="predicted"/>
<evidence type="ECO:0000313" key="2">
    <source>
        <dbReference type="Proteomes" id="UP000230586"/>
    </source>
</evidence>
<dbReference type="SUPFAM" id="SSF53335">
    <property type="entry name" value="S-adenosyl-L-methionine-dependent methyltransferases"/>
    <property type="match status" value="1"/>
</dbReference>
<organism evidence="1 2">
    <name type="scientific">Candidatus Kuenenbacteria bacterium CG08_land_8_20_14_0_20_37_23</name>
    <dbReference type="NCBI Taxonomy" id="1974617"/>
    <lineage>
        <taxon>Bacteria</taxon>
        <taxon>Candidatus Kueneniibacteriota</taxon>
    </lineage>
</organism>
<evidence type="ECO:0000313" key="1">
    <source>
        <dbReference type="EMBL" id="PIU10512.1"/>
    </source>
</evidence>